<organism evidence="3 4">
    <name type="scientific">Mycena indigotica</name>
    <dbReference type="NCBI Taxonomy" id="2126181"/>
    <lineage>
        <taxon>Eukaryota</taxon>
        <taxon>Fungi</taxon>
        <taxon>Dikarya</taxon>
        <taxon>Basidiomycota</taxon>
        <taxon>Agaricomycotina</taxon>
        <taxon>Agaricomycetes</taxon>
        <taxon>Agaricomycetidae</taxon>
        <taxon>Agaricales</taxon>
        <taxon>Marasmiineae</taxon>
        <taxon>Mycenaceae</taxon>
        <taxon>Mycena</taxon>
    </lineage>
</organism>
<gene>
    <name evidence="3" type="ORF">MIND_00745600</name>
</gene>
<dbReference type="PANTHER" id="PTHR46355:SF1">
    <property type="entry name" value="STING ER EXIT PROTEIN"/>
    <property type="match status" value="1"/>
</dbReference>
<dbReference type="GO" id="GO:0005737">
    <property type="term" value="C:cytoplasm"/>
    <property type="evidence" value="ECO:0007669"/>
    <property type="project" value="GOC"/>
</dbReference>
<dbReference type="EMBL" id="JACAZF010000006">
    <property type="protein sequence ID" value="KAF7301799.1"/>
    <property type="molecule type" value="Genomic_DNA"/>
</dbReference>
<proteinExistence type="inferred from homology"/>
<protein>
    <recommendedName>
        <fullName evidence="2">STEEP1 domain-containing protein</fullName>
    </recommendedName>
</protein>
<dbReference type="PANTHER" id="PTHR46355">
    <property type="entry name" value="UPF0428 PROTEIN CXORF56"/>
    <property type="match status" value="1"/>
</dbReference>
<name>A0A8H6W184_9AGAR</name>
<evidence type="ECO:0000313" key="3">
    <source>
        <dbReference type="EMBL" id="KAF7301799.1"/>
    </source>
</evidence>
<evidence type="ECO:0000313" key="4">
    <source>
        <dbReference type="Proteomes" id="UP000636479"/>
    </source>
</evidence>
<dbReference type="RefSeq" id="XP_037219799.1">
    <property type="nucleotide sequence ID" value="XM_037364155.1"/>
</dbReference>
<dbReference type="GO" id="GO:0090158">
    <property type="term" value="P:endoplasmic reticulum membrane organization"/>
    <property type="evidence" value="ECO:0007669"/>
    <property type="project" value="TreeGrafter"/>
</dbReference>
<dbReference type="InterPro" id="IPR029704">
    <property type="entry name" value="STEEP-like"/>
</dbReference>
<keyword evidence="4" id="KW-1185">Reference proteome</keyword>
<evidence type="ECO:0000259" key="2">
    <source>
        <dbReference type="Pfam" id="PF25809"/>
    </source>
</evidence>
<sequence>MPKVVSKSQVSSSIDAKPTPSSAATLRVYYCICGEFNLVIDKTLAALPRRQTDGATIVQTQDNELGAARVFKLNAKPNSEPVLLKRPEGYERRYSFACPRCTLPIAYQTAPPPVKSNPYLYILSGALSQAQGQIPLDAFEGEETAEGMDQQP</sequence>
<dbReference type="OrthoDB" id="418131at2759"/>
<comment type="caution">
    <text evidence="3">The sequence shown here is derived from an EMBL/GenBank/DDBJ whole genome shotgun (WGS) entry which is preliminary data.</text>
</comment>
<comment type="similarity">
    <text evidence="1">Belongs to the STEEP1 family.</text>
</comment>
<evidence type="ECO:0000256" key="1">
    <source>
        <dbReference type="ARBA" id="ARBA00024205"/>
    </source>
</evidence>
<dbReference type="AlphaFoldDB" id="A0A8H6W184"/>
<dbReference type="GeneID" id="59346671"/>
<reference evidence="3" key="1">
    <citation type="submission" date="2020-05" db="EMBL/GenBank/DDBJ databases">
        <title>Mycena genomes resolve the evolution of fungal bioluminescence.</title>
        <authorList>
            <person name="Tsai I.J."/>
        </authorList>
    </citation>
    <scope>NUCLEOTIDE SEQUENCE</scope>
    <source>
        <strain evidence="3">171206Taipei</strain>
    </source>
</reference>
<dbReference type="InterPro" id="IPR057965">
    <property type="entry name" value="STEEP1_dom"/>
</dbReference>
<accession>A0A8H6W184</accession>
<dbReference type="GO" id="GO:0006888">
    <property type="term" value="P:endoplasmic reticulum to Golgi vesicle-mediated transport"/>
    <property type="evidence" value="ECO:0007669"/>
    <property type="project" value="TreeGrafter"/>
</dbReference>
<feature type="domain" description="STEEP1" evidence="2">
    <location>
        <begin position="22"/>
        <end position="135"/>
    </location>
</feature>
<dbReference type="Pfam" id="PF25809">
    <property type="entry name" value="STEEP1"/>
    <property type="match status" value="1"/>
</dbReference>
<dbReference type="Proteomes" id="UP000636479">
    <property type="component" value="Unassembled WGS sequence"/>
</dbReference>